<sequence>MQCENIKQVVEKNIDESVKTVREFLRIPNVITDKENIKKAIHYLGDYIIGMGGTVDIKEYGELPILYGELNEGAEKTAIIYKNFDIILPETSGWKFNPFEAHMADEPGVGKVIYGRGAAQPKGPLASLLAGLKACKNEFGKLPVNIKFIFECDEQIGSPNLPLLVEEKKAVLRDSVVGIYPEFNQTSKDEVIIPLSVKGIIYCELICRGGEWGGPGVVSLHSSNAAWIKSPVWRMIQALHSMIDSNEDILISGFYEGVKEIKYPSEQLSAERINDMVQFMSSFTKKFKYDLTGKKLFHKYVSNPTLNISSLMTIPSRRWMKFVLPHEVRTRIDIRLVPDMDPDNVIKSIREHLDGYGFKDIEMLVQMKYPAWCINIDNRMIELLEETYKELGIPFGILPSSGTALPLYVFDKILNKPLVIVGLGKVGRAYHSNEYLPINSIKMFQLSLISFLDKVSRQG</sequence>
<reference evidence="5 6" key="1">
    <citation type="journal article" date="2016" name="Nat. Commun.">
        <title>Thousands of microbial genomes shed light on interconnected biogeochemical processes in an aquifer system.</title>
        <authorList>
            <person name="Anantharaman K."/>
            <person name="Brown C.T."/>
            <person name="Hug L.A."/>
            <person name="Sharon I."/>
            <person name="Castelle C.J."/>
            <person name="Probst A.J."/>
            <person name="Thomas B.C."/>
            <person name="Singh A."/>
            <person name="Wilkins M.J."/>
            <person name="Karaoz U."/>
            <person name="Brodie E.L."/>
            <person name="Williams K.H."/>
            <person name="Hubbard S.S."/>
            <person name="Banfield J.F."/>
        </authorList>
    </citation>
    <scope>NUCLEOTIDE SEQUENCE [LARGE SCALE GENOMIC DNA]</scope>
</reference>
<evidence type="ECO:0000313" key="5">
    <source>
        <dbReference type="EMBL" id="OGF68178.1"/>
    </source>
</evidence>
<organism evidence="5 6">
    <name type="scientific">Candidatus Fischerbacteria bacterium RBG_13_37_8</name>
    <dbReference type="NCBI Taxonomy" id="1817863"/>
    <lineage>
        <taxon>Bacteria</taxon>
        <taxon>Candidatus Fischeribacteriota</taxon>
    </lineage>
</organism>
<dbReference type="Pfam" id="PF07687">
    <property type="entry name" value="M20_dimer"/>
    <property type="match status" value="1"/>
</dbReference>
<dbReference type="SUPFAM" id="SSF55031">
    <property type="entry name" value="Bacterial exopeptidase dimerisation domain"/>
    <property type="match status" value="1"/>
</dbReference>
<dbReference type="Pfam" id="PF01546">
    <property type="entry name" value="Peptidase_M20"/>
    <property type="match status" value="1"/>
</dbReference>
<dbReference type="PANTHER" id="PTHR43270:SF4">
    <property type="entry name" value="CARNOSINE DIPEPTIDASE 2, ISOFORM A"/>
    <property type="match status" value="1"/>
</dbReference>
<accession>A0A1F5VXP3</accession>
<dbReference type="GO" id="GO:0046872">
    <property type="term" value="F:metal ion binding"/>
    <property type="evidence" value="ECO:0007669"/>
    <property type="project" value="UniProtKB-KW"/>
</dbReference>
<dbReference type="InterPro" id="IPR036264">
    <property type="entry name" value="Bact_exopeptidase_dim_dom"/>
</dbReference>
<keyword evidence="2" id="KW-0479">Metal-binding</keyword>
<dbReference type="EMBL" id="MFGW01000010">
    <property type="protein sequence ID" value="OGF68178.1"/>
    <property type="molecule type" value="Genomic_DNA"/>
</dbReference>
<dbReference type="GO" id="GO:0006508">
    <property type="term" value="P:proteolysis"/>
    <property type="evidence" value="ECO:0007669"/>
    <property type="project" value="UniProtKB-KW"/>
</dbReference>
<keyword evidence="1" id="KW-0645">Protease</keyword>
<evidence type="ECO:0000256" key="3">
    <source>
        <dbReference type="ARBA" id="ARBA00022801"/>
    </source>
</evidence>
<dbReference type="GO" id="GO:0008233">
    <property type="term" value="F:peptidase activity"/>
    <property type="evidence" value="ECO:0007669"/>
    <property type="project" value="UniProtKB-KW"/>
</dbReference>
<evidence type="ECO:0000256" key="2">
    <source>
        <dbReference type="ARBA" id="ARBA00022723"/>
    </source>
</evidence>
<dbReference type="InterPro" id="IPR002933">
    <property type="entry name" value="Peptidase_M20"/>
</dbReference>
<comment type="caution">
    <text evidence="5">The sequence shown here is derived from an EMBL/GenBank/DDBJ whole genome shotgun (WGS) entry which is preliminary data.</text>
</comment>
<evidence type="ECO:0000259" key="4">
    <source>
        <dbReference type="Pfam" id="PF07687"/>
    </source>
</evidence>
<evidence type="ECO:0000256" key="1">
    <source>
        <dbReference type="ARBA" id="ARBA00022670"/>
    </source>
</evidence>
<keyword evidence="3" id="KW-0378">Hydrolase</keyword>
<dbReference type="PANTHER" id="PTHR43270">
    <property type="entry name" value="BETA-ALA-HIS DIPEPTIDASE"/>
    <property type="match status" value="1"/>
</dbReference>
<dbReference type="InterPro" id="IPR011650">
    <property type="entry name" value="Peptidase_M20_dimer"/>
</dbReference>
<gene>
    <name evidence="5" type="ORF">A2Y62_05290</name>
</gene>
<dbReference type="Gene3D" id="3.40.630.10">
    <property type="entry name" value="Zn peptidases"/>
    <property type="match status" value="1"/>
</dbReference>
<protein>
    <recommendedName>
        <fullName evidence="4">Peptidase M20 dimerisation domain-containing protein</fullName>
    </recommendedName>
</protein>
<feature type="domain" description="Peptidase M20 dimerisation" evidence="4">
    <location>
        <begin position="219"/>
        <end position="354"/>
    </location>
</feature>
<dbReference type="Proteomes" id="UP000178943">
    <property type="component" value="Unassembled WGS sequence"/>
</dbReference>
<dbReference type="InterPro" id="IPR051458">
    <property type="entry name" value="Cyt/Met_Dipeptidase"/>
</dbReference>
<dbReference type="SUPFAM" id="SSF53187">
    <property type="entry name" value="Zn-dependent exopeptidases"/>
    <property type="match status" value="1"/>
</dbReference>
<dbReference type="STRING" id="1817863.A2Y62_05290"/>
<name>A0A1F5VXP3_9BACT</name>
<dbReference type="AlphaFoldDB" id="A0A1F5VXP3"/>
<evidence type="ECO:0000313" key="6">
    <source>
        <dbReference type="Proteomes" id="UP000178943"/>
    </source>
</evidence>
<proteinExistence type="predicted"/>
<dbReference type="Gene3D" id="3.30.70.360">
    <property type="match status" value="1"/>
</dbReference>